<dbReference type="Proteomes" id="UP001187192">
    <property type="component" value="Unassembled WGS sequence"/>
</dbReference>
<protein>
    <submittedName>
        <fullName evidence="2">Uncharacterized protein</fullName>
    </submittedName>
</protein>
<accession>A0AA88J4X0</accession>
<evidence type="ECO:0000313" key="3">
    <source>
        <dbReference type="Proteomes" id="UP001187192"/>
    </source>
</evidence>
<evidence type="ECO:0000313" key="2">
    <source>
        <dbReference type="EMBL" id="GMN62165.1"/>
    </source>
</evidence>
<gene>
    <name evidence="2" type="ORF">TIFTF001_031245</name>
</gene>
<comment type="caution">
    <text evidence="2">The sequence shown here is derived from an EMBL/GenBank/DDBJ whole genome shotgun (WGS) entry which is preliminary data.</text>
</comment>
<keyword evidence="3" id="KW-1185">Reference proteome</keyword>
<dbReference type="AlphaFoldDB" id="A0AA88J4X0"/>
<feature type="compositionally biased region" description="Polar residues" evidence="1">
    <location>
        <begin position="110"/>
        <end position="119"/>
    </location>
</feature>
<sequence>MVDGDLGECVGILEDLIGAPAHKAGTLAEQAELHSARIMEIHKLISDNQKDMVDRYHDCLQQLLAIAERVEVRFLAIENDIALLKATAVGASSSARGGEGSKLKVLEPKQLQTKNQNKN</sequence>
<dbReference type="EMBL" id="BTGU01000124">
    <property type="protein sequence ID" value="GMN62165.1"/>
    <property type="molecule type" value="Genomic_DNA"/>
</dbReference>
<reference evidence="2" key="1">
    <citation type="submission" date="2023-07" db="EMBL/GenBank/DDBJ databases">
        <title>draft genome sequence of fig (Ficus carica).</title>
        <authorList>
            <person name="Takahashi T."/>
            <person name="Nishimura K."/>
        </authorList>
    </citation>
    <scope>NUCLEOTIDE SEQUENCE</scope>
</reference>
<evidence type="ECO:0000256" key="1">
    <source>
        <dbReference type="SAM" id="MobiDB-lite"/>
    </source>
</evidence>
<name>A0AA88J4X0_FICCA</name>
<organism evidence="2 3">
    <name type="scientific">Ficus carica</name>
    <name type="common">Common fig</name>
    <dbReference type="NCBI Taxonomy" id="3494"/>
    <lineage>
        <taxon>Eukaryota</taxon>
        <taxon>Viridiplantae</taxon>
        <taxon>Streptophyta</taxon>
        <taxon>Embryophyta</taxon>
        <taxon>Tracheophyta</taxon>
        <taxon>Spermatophyta</taxon>
        <taxon>Magnoliopsida</taxon>
        <taxon>eudicotyledons</taxon>
        <taxon>Gunneridae</taxon>
        <taxon>Pentapetalae</taxon>
        <taxon>rosids</taxon>
        <taxon>fabids</taxon>
        <taxon>Rosales</taxon>
        <taxon>Moraceae</taxon>
        <taxon>Ficeae</taxon>
        <taxon>Ficus</taxon>
    </lineage>
</organism>
<feature type="region of interest" description="Disordered" evidence="1">
    <location>
        <begin position="90"/>
        <end position="119"/>
    </location>
</feature>
<proteinExistence type="predicted"/>